<keyword evidence="9" id="KW-1185">Reference proteome</keyword>
<dbReference type="PANTHER" id="PTHR12459:SF15">
    <property type="entry name" value="TRANSMEMBRANE PROTEIN 135"/>
    <property type="match status" value="1"/>
</dbReference>
<dbReference type="PANTHER" id="PTHR12459">
    <property type="entry name" value="TRANSMEMBRANE PROTEIN 135-RELATED"/>
    <property type="match status" value="1"/>
</dbReference>
<dbReference type="InterPro" id="IPR031926">
    <property type="entry name" value="TMEM135_N"/>
</dbReference>
<keyword evidence="4 6" id="KW-1133">Transmembrane helix</keyword>
<evidence type="ECO:0000256" key="4">
    <source>
        <dbReference type="ARBA" id="ARBA00022989"/>
    </source>
</evidence>
<sequence>MAVLSKPVWVSPTCYELGHCWTPYCTKASTDVAKNVFTEALKIYGTLYMMAGLLQKKGVKYYLGRFIPETLQSSIFLTINGTMFISMFCLWRRLVGFYVYYNVFICGIPICILAILIESKSRRGPLAVYLTNLAIETGYRMLVERKIVTAVPNGETLVAAMIEKDLVSKGEDGISVAFVF</sequence>
<protein>
    <submittedName>
        <fullName evidence="8">Transmembrane protein 135</fullName>
    </submittedName>
</protein>
<keyword evidence="3 6" id="KW-0812">Transmembrane</keyword>
<evidence type="ECO:0000256" key="2">
    <source>
        <dbReference type="ARBA" id="ARBA00008924"/>
    </source>
</evidence>
<organism evidence="8 9">
    <name type="scientific">Elysia marginata</name>
    <dbReference type="NCBI Taxonomy" id="1093978"/>
    <lineage>
        <taxon>Eukaryota</taxon>
        <taxon>Metazoa</taxon>
        <taxon>Spiralia</taxon>
        <taxon>Lophotrochozoa</taxon>
        <taxon>Mollusca</taxon>
        <taxon>Gastropoda</taxon>
        <taxon>Heterobranchia</taxon>
        <taxon>Euthyneura</taxon>
        <taxon>Panpulmonata</taxon>
        <taxon>Sacoglossa</taxon>
        <taxon>Placobranchoidea</taxon>
        <taxon>Plakobranchidae</taxon>
        <taxon>Elysia</taxon>
    </lineage>
</organism>
<comment type="similarity">
    <text evidence="2">Belongs to the TMEM135 family.</text>
</comment>
<feature type="transmembrane region" description="Helical" evidence="6">
    <location>
        <begin position="99"/>
        <end position="117"/>
    </location>
</feature>
<evidence type="ECO:0000313" key="9">
    <source>
        <dbReference type="Proteomes" id="UP000762676"/>
    </source>
</evidence>
<gene>
    <name evidence="8" type="ORF">ElyMa_004428100</name>
</gene>
<evidence type="ECO:0000256" key="6">
    <source>
        <dbReference type="SAM" id="Phobius"/>
    </source>
</evidence>
<evidence type="ECO:0000256" key="5">
    <source>
        <dbReference type="ARBA" id="ARBA00023136"/>
    </source>
</evidence>
<dbReference type="AlphaFoldDB" id="A0AAV4HEE7"/>
<feature type="transmembrane region" description="Helical" evidence="6">
    <location>
        <begin position="75"/>
        <end position="93"/>
    </location>
</feature>
<dbReference type="EMBL" id="BMAT01008927">
    <property type="protein sequence ID" value="GFR95418.1"/>
    <property type="molecule type" value="Genomic_DNA"/>
</dbReference>
<evidence type="ECO:0000313" key="8">
    <source>
        <dbReference type="EMBL" id="GFR95418.1"/>
    </source>
</evidence>
<keyword evidence="5 6" id="KW-0472">Membrane</keyword>
<comment type="subcellular location">
    <subcellularLocation>
        <location evidence="1">Endomembrane system</location>
        <topology evidence="1">Multi-pass membrane protein</topology>
    </subcellularLocation>
</comment>
<evidence type="ECO:0000256" key="3">
    <source>
        <dbReference type="ARBA" id="ARBA00022692"/>
    </source>
</evidence>
<dbReference type="InterPro" id="IPR026749">
    <property type="entry name" value="Tmem135"/>
</dbReference>
<feature type="domain" description="Transmembrane protein 135 N-terminal" evidence="7">
    <location>
        <begin position="13"/>
        <end position="143"/>
    </location>
</feature>
<dbReference type="Pfam" id="PF15982">
    <property type="entry name" value="TMEM135_C_rich"/>
    <property type="match status" value="1"/>
</dbReference>
<comment type="caution">
    <text evidence="8">The sequence shown here is derived from an EMBL/GenBank/DDBJ whole genome shotgun (WGS) entry which is preliminary data.</text>
</comment>
<dbReference type="GO" id="GO:0012505">
    <property type="term" value="C:endomembrane system"/>
    <property type="evidence" value="ECO:0007669"/>
    <property type="project" value="UniProtKB-SubCell"/>
</dbReference>
<name>A0AAV4HEE7_9GAST</name>
<evidence type="ECO:0000256" key="1">
    <source>
        <dbReference type="ARBA" id="ARBA00004127"/>
    </source>
</evidence>
<dbReference type="Proteomes" id="UP000762676">
    <property type="component" value="Unassembled WGS sequence"/>
</dbReference>
<accession>A0AAV4HEE7</accession>
<evidence type="ECO:0000259" key="7">
    <source>
        <dbReference type="Pfam" id="PF15982"/>
    </source>
</evidence>
<proteinExistence type="inferred from homology"/>
<reference evidence="8 9" key="1">
    <citation type="journal article" date="2021" name="Elife">
        <title>Chloroplast acquisition without the gene transfer in kleptoplastic sea slugs, Plakobranchus ocellatus.</title>
        <authorList>
            <person name="Maeda T."/>
            <person name="Takahashi S."/>
            <person name="Yoshida T."/>
            <person name="Shimamura S."/>
            <person name="Takaki Y."/>
            <person name="Nagai Y."/>
            <person name="Toyoda A."/>
            <person name="Suzuki Y."/>
            <person name="Arimoto A."/>
            <person name="Ishii H."/>
            <person name="Satoh N."/>
            <person name="Nishiyama T."/>
            <person name="Hasebe M."/>
            <person name="Maruyama T."/>
            <person name="Minagawa J."/>
            <person name="Obokata J."/>
            <person name="Shigenobu S."/>
        </authorList>
    </citation>
    <scope>NUCLEOTIDE SEQUENCE [LARGE SCALE GENOMIC DNA]</scope>
</reference>